<dbReference type="Proteomes" id="UP000318529">
    <property type="component" value="Unassembled WGS sequence"/>
</dbReference>
<sequence length="174" mass="19154">MSGEGSVASVSDICSQLTIEAATFHLPMWTEWGVRDVGHLVHSLGCTFLTAAGRDLGFAAVSEVPAPREGPLEHVEEDVRSDSVWFNRTTRRVALVAEFERYAGKQKDLRPKVQTLLLAQQRWACEDAILLLAYWSVGFVTLPDHDSLRSIVRGGFSAMGGVRVPGNPKARLMF</sequence>
<evidence type="ECO:0000313" key="1">
    <source>
        <dbReference type="EMBL" id="TWA85141.1"/>
    </source>
</evidence>
<reference evidence="1 2" key="1">
    <citation type="submission" date="2019-06" db="EMBL/GenBank/DDBJ databases">
        <title>Genomic Encyclopedia of Type Strains, Phase IV (KMG-V): Genome sequencing to study the core and pangenomes of soil and plant-associated prokaryotes.</title>
        <authorList>
            <person name="Whitman W."/>
        </authorList>
    </citation>
    <scope>NUCLEOTIDE SEQUENCE [LARGE SCALE GENOMIC DNA]</scope>
    <source>
        <strain evidence="1 2">BR 11650</strain>
    </source>
</reference>
<comment type="caution">
    <text evidence="1">The sequence shown here is derived from an EMBL/GenBank/DDBJ whole genome shotgun (WGS) entry which is preliminary data.</text>
</comment>
<gene>
    <name evidence="1" type="ORF">FBZ83_104413</name>
</gene>
<evidence type="ECO:0000313" key="2">
    <source>
        <dbReference type="Proteomes" id="UP000318529"/>
    </source>
</evidence>
<proteinExistence type="predicted"/>
<protein>
    <submittedName>
        <fullName evidence="1">Uncharacterized protein</fullName>
    </submittedName>
</protein>
<dbReference type="EMBL" id="VITH01000004">
    <property type="protein sequence ID" value="TWA85141.1"/>
    <property type="molecule type" value="Genomic_DNA"/>
</dbReference>
<dbReference type="AlphaFoldDB" id="A0A560CK14"/>
<accession>A0A560CK14</accession>
<name>A0A560CK14_AZOBR</name>
<organism evidence="1 2">
    <name type="scientific">Azospirillum brasilense</name>
    <dbReference type="NCBI Taxonomy" id="192"/>
    <lineage>
        <taxon>Bacteria</taxon>
        <taxon>Pseudomonadati</taxon>
        <taxon>Pseudomonadota</taxon>
        <taxon>Alphaproteobacteria</taxon>
        <taxon>Rhodospirillales</taxon>
        <taxon>Azospirillaceae</taxon>
        <taxon>Azospirillum</taxon>
    </lineage>
</organism>